<dbReference type="Proteomes" id="UP000094570">
    <property type="component" value="Unassembled WGS sequence"/>
</dbReference>
<dbReference type="GO" id="GO:0042956">
    <property type="term" value="P:maltodextrin transmembrane transport"/>
    <property type="evidence" value="ECO:0007669"/>
    <property type="project" value="TreeGrafter"/>
</dbReference>
<dbReference type="RefSeq" id="WP_069293316.1">
    <property type="nucleotide sequence ID" value="NZ_CP140110.1"/>
</dbReference>
<comment type="subcellular location">
    <subcellularLocation>
        <location evidence="1 9">Cell membrane</location>
        <topology evidence="1 9">Multi-pass membrane protein</topology>
    </subcellularLocation>
</comment>
<dbReference type="PROSITE" id="PS50928">
    <property type="entry name" value="ABC_TM1"/>
    <property type="match status" value="1"/>
</dbReference>
<dbReference type="CDD" id="cd06261">
    <property type="entry name" value="TM_PBP2"/>
    <property type="match status" value="1"/>
</dbReference>
<feature type="coiled-coil region" evidence="10">
    <location>
        <begin position="190"/>
        <end position="260"/>
    </location>
</feature>
<keyword evidence="6 9" id="KW-0812">Transmembrane</keyword>
<gene>
    <name evidence="12" type="ORF">A4H02_06300</name>
</gene>
<comment type="similarity">
    <text evidence="2">Belongs to the binding-protein-dependent transport system permease family. MalFG subfamily.</text>
</comment>
<evidence type="ECO:0000256" key="10">
    <source>
        <dbReference type="SAM" id="Coils"/>
    </source>
</evidence>
<dbReference type="AlphaFoldDB" id="A0A1E3G270"/>
<dbReference type="Pfam" id="PF00528">
    <property type="entry name" value="BPD_transp_1"/>
    <property type="match status" value="1"/>
</dbReference>
<dbReference type="GO" id="GO:0015423">
    <property type="term" value="F:ABC-type maltose transporter activity"/>
    <property type="evidence" value="ECO:0007669"/>
    <property type="project" value="TreeGrafter"/>
</dbReference>
<dbReference type="InterPro" id="IPR000515">
    <property type="entry name" value="MetI-like"/>
</dbReference>
<evidence type="ECO:0000313" key="13">
    <source>
        <dbReference type="Proteomes" id="UP000094570"/>
    </source>
</evidence>
<keyword evidence="3 9" id="KW-0813">Transport</keyword>
<dbReference type="GO" id="GO:0005886">
    <property type="term" value="C:plasma membrane"/>
    <property type="evidence" value="ECO:0007669"/>
    <property type="project" value="UniProtKB-SubCell"/>
</dbReference>
<name>A0A1E3G270_9BACT</name>
<accession>A0A1E3G270</accession>
<keyword evidence="13" id="KW-1185">Reference proteome</keyword>
<evidence type="ECO:0000256" key="5">
    <source>
        <dbReference type="ARBA" id="ARBA00022597"/>
    </source>
</evidence>
<feature type="transmembrane region" description="Helical" evidence="9">
    <location>
        <begin position="12"/>
        <end position="30"/>
    </location>
</feature>
<evidence type="ECO:0000259" key="11">
    <source>
        <dbReference type="PROSITE" id="PS50928"/>
    </source>
</evidence>
<dbReference type="InterPro" id="IPR035906">
    <property type="entry name" value="MetI-like_sf"/>
</dbReference>
<feature type="transmembrane region" description="Helical" evidence="9">
    <location>
        <begin position="710"/>
        <end position="732"/>
    </location>
</feature>
<dbReference type="OrthoDB" id="9794684at2"/>
<dbReference type="PANTHER" id="PTHR32243:SF50">
    <property type="entry name" value="MALTOSE_MALTODEXTRIN TRANSPORT SYSTEM PERMEASE PROTEIN MALG"/>
    <property type="match status" value="1"/>
</dbReference>
<keyword evidence="4" id="KW-1003">Cell membrane</keyword>
<evidence type="ECO:0000256" key="6">
    <source>
        <dbReference type="ARBA" id="ARBA00022692"/>
    </source>
</evidence>
<comment type="caution">
    <text evidence="12">The sequence shown here is derived from an EMBL/GenBank/DDBJ whole genome shotgun (WGS) entry which is preliminary data.</text>
</comment>
<dbReference type="SUPFAM" id="SSF161098">
    <property type="entry name" value="MetI-like"/>
    <property type="match status" value="2"/>
</dbReference>
<evidence type="ECO:0000256" key="4">
    <source>
        <dbReference type="ARBA" id="ARBA00022475"/>
    </source>
</evidence>
<evidence type="ECO:0000256" key="9">
    <source>
        <dbReference type="RuleBase" id="RU363032"/>
    </source>
</evidence>
<keyword evidence="5" id="KW-0762">Sugar transport</keyword>
<feature type="transmembrane region" description="Helical" evidence="9">
    <location>
        <begin position="671"/>
        <end position="689"/>
    </location>
</feature>
<dbReference type="STRING" id="1008305.A4H02_06300"/>
<evidence type="ECO:0000256" key="1">
    <source>
        <dbReference type="ARBA" id="ARBA00004651"/>
    </source>
</evidence>
<evidence type="ECO:0000256" key="8">
    <source>
        <dbReference type="ARBA" id="ARBA00023136"/>
    </source>
</evidence>
<dbReference type="EMBL" id="LWAF01000008">
    <property type="protein sequence ID" value="ODN30292.1"/>
    <property type="molecule type" value="Genomic_DNA"/>
</dbReference>
<feature type="transmembrane region" description="Helical" evidence="9">
    <location>
        <begin position="592"/>
        <end position="616"/>
    </location>
</feature>
<evidence type="ECO:0000256" key="3">
    <source>
        <dbReference type="ARBA" id="ARBA00022448"/>
    </source>
</evidence>
<feature type="transmembrane region" description="Helical" evidence="9">
    <location>
        <begin position="628"/>
        <end position="651"/>
    </location>
</feature>
<organism evidence="12 13">
    <name type="scientific">Fervidobacterium thailandense</name>
    <dbReference type="NCBI Taxonomy" id="1008305"/>
    <lineage>
        <taxon>Bacteria</taxon>
        <taxon>Thermotogati</taxon>
        <taxon>Thermotogota</taxon>
        <taxon>Thermotogae</taxon>
        <taxon>Thermotogales</taxon>
        <taxon>Fervidobacteriaceae</taxon>
        <taxon>Fervidobacterium</taxon>
    </lineage>
</organism>
<evidence type="ECO:0000313" key="12">
    <source>
        <dbReference type="EMBL" id="ODN30292.1"/>
    </source>
</evidence>
<evidence type="ECO:0000256" key="7">
    <source>
        <dbReference type="ARBA" id="ARBA00022989"/>
    </source>
</evidence>
<feature type="transmembrane region" description="Helical" evidence="9">
    <location>
        <begin position="769"/>
        <end position="790"/>
    </location>
</feature>
<dbReference type="InterPro" id="IPR050901">
    <property type="entry name" value="BP-dep_ABC_trans_perm"/>
</dbReference>
<feature type="domain" description="ABC transmembrane type-1" evidence="11">
    <location>
        <begin position="593"/>
        <end position="790"/>
    </location>
</feature>
<sequence>MVKKERKLLTHIVLILVCFVVLFPIVWVVSTSLRRDNAAFSTKLFSTRLTLQNYIDLLAPEKNGPRLVSDIDALVLMAPPHENISIEQAKKLFASDIERFKKYINETENLKKRVDSEIKFLKDYFEKNSGKLTEKFIRDVENIISLLKFQKPDRYLNVAAYDLQTSGFELEPLGNLVSPADGESEWYNMIGTRKEKLNNLKTELANLESELQPIEKTYYSLLAQFRTQYKTIENLLLPQLEEYTRALAVAEELLDRSAKSELIAESIPDENSIREHFVTALSQLAELQLQIERYEPLQKVVDTLKKFQETYRNILKKWENNLGNQTTIYADFLNMIETFTIRVSSTIKESASLIRRLDITTARLLNVQRQQESLKSRIQSVRSQMEKVELELSRAYEELKPAIVYLRSELLKKALAEIKDKVKDLKLPDQLQVFNLQSRKVFGLVTDFAALLPDGSKEQKALRNSVRNIDWPGIARDIFNNYELFSENYEPFIKDLKNYLAQVEQIGPKFMPTSKSGIKVRPVALEGLIDTVLSTYRNNVVPNMNVMSRKASELSDKLKIKELSSSLKSIDAATFRIDQIWQRKPDHYLLRWIMNSVIVSLSVAVIITVVTALAAYPFSRMRFKGRKYGIMSLLLIQMFPAIMYMIAIYTFLSFAGKYIPGFGLNKLSGLIFAYLGGIAYNMYLIKGYYDTIPDSLEEAAMIDGATRWQTFVKIVLPLASPILAVIVILTFMSTFNEFVLARIILQDVKQYTYAIGLYTFSTGPFETQWGLFTAAALIGMVPMVILFLLMQKYIVGGLVKGAVKG</sequence>
<reference evidence="13" key="1">
    <citation type="submission" date="2016-04" db="EMBL/GenBank/DDBJ databases">
        <title>The genome sequence project of a novel Fervidobacterium isolate from a hot spring in Thailand.</title>
        <authorList>
            <person name="Gonzalez J.M."/>
            <person name="Cuecas A."/>
            <person name="Kanoksilapatham W."/>
        </authorList>
    </citation>
    <scope>NUCLEOTIDE SEQUENCE [LARGE SCALE GENOMIC DNA]</scope>
    <source>
        <strain evidence="13">FC2004</strain>
    </source>
</reference>
<feature type="coiled-coil region" evidence="10">
    <location>
        <begin position="364"/>
        <end position="398"/>
    </location>
</feature>
<keyword evidence="10" id="KW-0175">Coiled coil</keyword>
<keyword evidence="7 9" id="KW-1133">Transmembrane helix</keyword>
<dbReference type="Gene3D" id="1.10.3720.10">
    <property type="entry name" value="MetI-like"/>
    <property type="match status" value="2"/>
</dbReference>
<proteinExistence type="inferred from homology"/>
<evidence type="ECO:0000256" key="2">
    <source>
        <dbReference type="ARBA" id="ARBA00009047"/>
    </source>
</evidence>
<dbReference type="PANTHER" id="PTHR32243">
    <property type="entry name" value="MALTOSE TRANSPORT SYSTEM PERMEASE-RELATED"/>
    <property type="match status" value="1"/>
</dbReference>
<keyword evidence="8 9" id="KW-0472">Membrane</keyword>
<protein>
    <submittedName>
        <fullName evidence="12">ABC transporter permease</fullName>
    </submittedName>
</protein>